<organism evidence="1 2">
    <name type="scientific">Oedothorax gibbosus</name>
    <dbReference type="NCBI Taxonomy" id="931172"/>
    <lineage>
        <taxon>Eukaryota</taxon>
        <taxon>Metazoa</taxon>
        <taxon>Ecdysozoa</taxon>
        <taxon>Arthropoda</taxon>
        <taxon>Chelicerata</taxon>
        <taxon>Arachnida</taxon>
        <taxon>Araneae</taxon>
        <taxon>Araneomorphae</taxon>
        <taxon>Entelegynae</taxon>
        <taxon>Araneoidea</taxon>
        <taxon>Linyphiidae</taxon>
        <taxon>Erigoninae</taxon>
        <taxon>Oedothorax</taxon>
    </lineage>
</organism>
<accession>A0AAV6UZN7</accession>
<name>A0AAV6UZN7_9ARAC</name>
<evidence type="ECO:0000313" key="1">
    <source>
        <dbReference type="EMBL" id="KAG8189990.1"/>
    </source>
</evidence>
<protein>
    <submittedName>
        <fullName evidence="1">Uncharacterized protein</fullName>
    </submittedName>
</protein>
<dbReference type="AlphaFoldDB" id="A0AAV6UZN7"/>
<keyword evidence="2" id="KW-1185">Reference proteome</keyword>
<comment type="caution">
    <text evidence="1">The sequence shown here is derived from an EMBL/GenBank/DDBJ whole genome shotgun (WGS) entry which is preliminary data.</text>
</comment>
<gene>
    <name evidence="1" type="ORF">JTE90_002554</name>
</gene>
<dbReference type="EMBL" id="JAFNEN010000197">
    <property type="protein sequence ID" value="KAG8189990.1"/>
    <property type="molecule type" value="Genomic_DNA"/>
</dbReference>
<proteinExistence type="predicted"/>
<dbReference type="Proteomes" id="UP000827092">
    <property type="component" value="Unassembled WGS sequence"/>
</dbReference>
<reference evidence="1 2" key="1">
    <citation type="journal article" date="2022" name="Nat. Ecol. Evol.">
        <title>A masculinizing supergene underlies an exaggerated male reproductive morph in a spider.</title>
        <authorList>
            <person name="Hendrickx F."/>
            <person name="De Corte Z."/>
            <person name="Sonet G."/>
            <person name="Van Belleghem S.M."/>
            <person name="Kostlbacher S."/>
            <person name="Vangestel C."/>
        </authorList>
    </citation>
    <scope>NUCLEOTIDE SEQUENCE [LARGE SCALE GENOMIC DNA]</scope>
    <source>
        <strain evidence="1">W744_W776</strain>
    </source>
</reference>
<evidence type="ECO:0000313" key="2">
    <source>
        <dbReference type="Proteomes" id="UP000827092"/>
    </source>
</evidence>
<sequence>MMTSRRLIEPSSGQLGSSLQRRKNTLGQAWMAFALIIACQLMRDSNPRPLPPVSLCPVYPFLTLMPFHLMMECFFGIRE</sequence>